<organism evidence="3 4">
    <name type="scientific">Gracilibacillus boraciitolerans JCM 21714</name>
    <dbReference type="NCBI Taxonomy" id="1298598"/>
    <lineage>
        <taxon>Bacteria</taxon>
        <taxon>Bacillati</taxon>
        <taxon>Bacillota</taxon>
        <taxon>Bacilli</taxon>
        <taxon>Bacillales</taxon>
        <taxon>Bacillaceae</taxon>
        <taxon>Gracilibacillus</taxon>
    </lineage>
</organism>
<dbReference type="InterPro" id="IPR013848">
    <property type="entry name" value="Methylthiotransferase_N"/>
</dbReference>
<evidence type="ECO:0000259" key="2">
    <source>
        <dbReference type="PROSITE" id="PS51449"/>
    </source>
</evidence>
<dbReference type="EMBL" id="BAVS01000001">
    <property type="protein sequence ID" value="GAE91144.1"/>
    <property type="molecule type" value="Genomic_DNA"/>
</dbReference>
<dbReference type="PROSITE" id="PS51449">
    <property type="entry name" value="MTTASE_N"/>
    <property type="match status" value="1"/>
</dbReference>
<accession>W4VEG3</accession>
<gene>
    <name evidence="3" type="ORF">JCM21714_82</name>
</gene>
<sequence>MPLVAFHTLGCKVNHYETEGIWQKFQSAGYDRVEFDHHADVYVINTCTVTNTGDKKVVRLFVVPFEVTQMQ</sequence>
<dbReference type="Gene3D" id="3.40.50.12160">
    <property type="entry name" value="Methylthiotransferase, N-terminal domain"/>
    <property type="match status" value="1"/>
</dbReference>
<dbReference type="eggNOG" id="COG0621">
    <property type="taxonomic scope" value="Bacteria"/>
</dbReference>
<dbReference type="PANTHER" id="PTHR11918:SF45">
    <property type="entry name" value="THREONYLCARBAMOYLADENOSINE TRNA METHYLTHIOTRANSFERASE"/>
    <property type="match status" value="1"/>
</dbReference>
<dbReference type="PANTHER" id="PTHR11918">
    <property type="entry name" value="RADICAL SAM PROTEINS"/>
    <property type="match status" value="1"/>
</dbReference>
<comment type="caution">
    <text evidence="3">The sequence shown here is derived from an EMBL/GenBank/DDBJ whole genome shotgun (WGS) entry which is preliminary data.</text>
</comment>
<evidence type="ECO:0000313" key="3">
    <source>
        <dbReference type="EMBL" id="GAE91144.1"/>
    </source>
</evidence>
<keyword evidence="1" id="KW-0808">Transferase</keyword>
<dbReference type="InterPro" id="IPR038135">
    <property type="entry name" value="Methylthiotransferase_N_sf"/>
</dbReference>
<dbReference type="STRING" id="1298598.JCM21714_82"/>
<name>W4VEG3_9BACI</name>
<feature type="domain" description="MTTase N-terminal" evidence="2">
    <location>
        <begin position="2"/>
        <end position="71"/>
    </location>
</feature>
<keyword evidence="4" id="KW-1185">Reference proteome</keyword>
<evidence type="ECO:0000313" key="4">
    <source>
        <dbReference type="Proteomes" id="UP000019102"/>
    </source>
</evidence>
<proteinExistence type="predicted"/>
<reference evidence="3 4" key="1">
    <citation type="journal article" date="2014" name="Genome Announc.">
        <title>Draft Genome Sequence of the Boron-Tolerant and Moderately Halotolerant Bacterium Gracilibacillus boraciitolerans JCM 21714T.</title>
        <authorList>
            <person name="Ahmed I."/>
            <person name="Oshima K."/>
            <person name="Suda W."/>
            <person name="Kitamura K."/>
            <person name="Iida T."/>
            <person name="Ohmori Y."/>
            <person name="Fujiwara T."/>
            <person name="Hattori M."/>
            <person name="Ohkuma M."/>
        </authorList>
    </citation>
    <scope>NUCLEOTIDE SEQUENCE [LARGE SCALE GENOMIC DNA]</scope>
    <source>
        <strain evidence="3 4">JCM 21714</strain>
    </source>
</reference>
<dbReference type="GO" id="GO:0035598">
    <property type="term" value="F:tRNA (N(6)-L-threonylcarbamoyladenosine(37)-C(2))-methylthiotransferase activity"/>
    <property type="evidence" value="ECO:0007669"/>
    <property type="project" value="TreeGrafter"/>
</dbReference>
<dbReference type="Proteomes" id="UP000019102">
    <property type="component" value="Unassembled WGS sequence"/>
</dbReference>
<protein>
    <submittedName>
        <fullName evidence="3">MiaB family protein</fullName>
    </submittedName>
</protein>
<dbReference type="GO" id="GO:0046872">
    <property type="term" value="F:metal ion binding"/>
    <property type="evidence" value="ECO:0007669"/>
    <property type="project" value="UniProtKB-KW"/>
</dbReference>
<dbReference type="GO" id="GO:0051539">
    <property type="term" value="F:4 iron, 4 sulfur cluster binding"/>
    <property type="evidence" value="ECO:0007669"/>
    <property type="project" value="UniProtKB-KW"/>
</dbReference>
<dbReference type="Pfam" id="PF00919">
    <property type="entry name" value="UPF0004"/>
    <property type="match status" value="1"/>
</dbReference>
<dbReference type="AlphaFoldDB" id="W4VEG3"/>
<evidence type="ECO:0000256" key="1">
    <source>
        <dbReference type="ARBA" id="ARBA00022679"/>
    </source>
</evidence>